<evidence type="ECO:0000313" key="1">
    <source>
        <dbReference type="EMBL" id="KAK5706055.1"/>
    </source>
</evidence>
<gene>
    <name evidence="1" type="ORF">LTR97_001041</name>
</gene>
<proteinExistence type="predicted"/>
<dbReference type="AlphaFoldDB" id="A0AAN8A4S8"/>
<comment type="caution">
    <text evidence="1">The sequence shown here is derived from an EMBL/GenBank/DDBJ whole genome shotgun (WGS) entry which is preliminary data.</text>
</comment>
<evidence type="ECO:0000313" key="2">
    <source>
        <dbReference type="Proteomes" id="UP001310594"/>
    </source>
</evidence>
<dbReference type="EMBL" id="JAVRQU010000002">
    <property type="protein sequence ID" value="KAK5706055.1"/>
    <property type="molecule type" value="Genomic_DNA"/>
</dbReference>
<name>A0AAN8A4S8_9PEZI</name>
<dbReference type="Proteomes" id="UP001310594">
    <property type="component" value="Unassembled WGS sequence"/>
</dbReference>
<protein>
    <submittedName>
        <fullName evidence="1">Uncharacterized protein</fullName>
    </submittedName>
</protein>
<accession>A0AAN8A4S8</accession>
<organism evidence="1 2">
    <name type="scientific">Elasticomyces elasticus</name>
    <dbReference type="NCBI Taxonomy" id="574655"/>
    <lineage>
        <taxon>Eukaryota</taxon>
        <taxon>Fungi</taxon>
        <taxon>Dikarya</taxon>
        <taxon>Ascomycota</taxon>
        <taxon>Pezizomycotina</taxon>
        <taxon>Dothideomycetes</taxon>
        <taxon>Dothideomycetidae</taxon>
        <taxon>Mycosphaerellales</taxon>
        <taxon>Teratosphaeriaceae</taxon>
        <taxon>Elasticomyces</taxon>
    </lineage>
</organism>
<reference evidence="1" key="1">
    <citation type="submission" date="2023-08" db="EMBL/GenBank/DDBJ databases">
        <title>Black Yeasts Isolated from many extreme environments.</title>
        <authorList>
            <person name="Coleine C."/>
            <person name="Stajich J.E."/>
            <person name="Selbmann L."/>
        </authorList>
    </citation>
    <scope>NUCLEOTIDE SEQUENCE</scope>
    <source>
        <strain evidence="1">CCFEE 5810</strain>
    </source>
</reference>
<sequence length="168" mass="18795">MTVAQELRDLVYDFAIRDSGKPKLTIDNIQLTMGPIKPFNVTTYIVLKGALPPSRRHELPTRKLQVFAALFLSAAQLERLDQHFDDSFLASIRTIVLDGDWMIIYNNAFANLPNLDIVFLGPGPYTSRISMLSGWQSDIKLYYGDGPPPLMAQIPTLMNNDVRPGGSQ</sequence>